<feature type="transmembrane region" description="Helical" evidence="5">
    <location>
        <begin position="350"/>
        <end position="368"/>
    </location>
</feature>
<dbReference type="InterPro" id="IPR052165">
    <property type="entry name" value="Membrane_assoc_protease"/>
</dbReference>
<reference evidence="9" key="2">
    <citation type="submission" date="2020-09" db="EMBL/GenBank/DDBJ databases">
        <authorList>
            <person name="Sun Q."/>
            <person name="Zhou Y."/>
        </authorList>
    </citation>
    <scope>NUCLEOTIDE SEQUENCE</scope>
    <source>
        <strain evidence="9">CGMCC 1.12919</strain>
    </source>
</reference>
<feature type="domain" description="NfeD integral membrane" evidence="7">
    <location>
        <begin position="281"/>
        <end position="395"/>
    </location>
</feature>
<gene>
    <name evidence="9" type="primary">nfeD</name>
    <name evidence="9" type="ORF">GCM10010994_21230</name>
</gene>
<dbReference type="EMBL" id="BMGG01000003">
    <property type="protein sequence ID" value="GGC62424.1"/>
    <property type="molecule type" value="Genomic_DNA"/>
</dbReference>
<dbReference type="GO" id="GO:0016020">
    <property type="term" value="C:membrane"/>
    <property type="evidence" value="ECO:0007669"/>
    <property type="project" value="UniProtKB-SubCell"/>
</dbReference>
<comment type="subcellular location">
    <subcellularLocation>
        <location evidence="1">Membrane</location>
        <topology evidence="1">Multi-pass membrane protein</topology>
    </subcellularLocation>
</comment>
<sequence>MPHRPAHRPVLSPAAVPRLVRGMARLSTLLLVIAGLSMSLPRAAHAQASPMPAERSALVVDVAGAIGPATTEYLRHALASAGARGAAVVVLRLDTPGGLASSTRDIVRDILASPVPVIGYVAPSGARAASAGTYILYACHLAAMAPGTSLGAATPIQLGGGLPGGSGKDDKGGESPADAAAAKAVNDAAAFIRGLAELRGRDADWGEEAVRQAASLSAGAALERRVVEIVANDVGDLLAKAQGRRVGVGGRTVTLDTAGLTPVVERPGWRTALLGVITDPNMAYILLLVGIYGIILEFMNPGTVVPGVVGSIALLVGLFAFNLLPVNYAGLGLILLGMALLAMEAMAPTFILGAGGIVAFALGSLLLFNEQSGIAVSPLVVAASTAVTAVLFAVMLAAVVRAHRRRPVTGGEAMVGEPGTVLSWAGVRGEVRVHGERWQARAVGAVPLAPGRRVRVTGRDRLVLLVAPDGGREPDGERP</sequence>
<dbReference type="Pfam" id="PF25145">
    <property type="entry name" value="NfeD1b_N"/>
    <property type="match status" value="1"/>
</dbReference>
<keyword evidence="9" id="KW-0378">Hydrolase</keyword>
<dbReference type="InterPro" id="IPR029045">
    <property type="entry name" value="ClpP/crotonase-like_dom_sf"/>
</dbReference>
<evidence type="ECO:0000259" key="7">
    <source>
        <dbReference type="Pfam" id="PF24961"/>
    </source>
</evidence>
<feature type="domain" description="NfeD-like C-terminal" evidence="6">
    <location>
        <begin position="412"/>
        <end position="468"/>
    </location>
</feature>
<feature type="transmembrane region" description="Helical" evidence="5">
    <location>
        <begin position="374"/>
        <end position="400"/>
    </location>
</feature>
<dbReference type="Gene3D" id="2.40.50.140">
    <property type="entry name" value="Nucleic acid-binding proteins"/>
    <property type="match status" value="1"/>
</dbReference>
<evidence type="ECO:0000256" key="3">
    <source>
        <dbReference type="ARBA" id="ARBA00022989"/>
    </source>
</evidence>
<keyword evidence="9" id="KW-0645">Protease</keyword>
<dbReference type="InterPro" id="IPR002810">
    <property type="entry name" value="NfeD-like_C"/>
</dbReference>
<dbReference type="SUPFAM" id="SSF52096">
    <property type="entry name" value="ClpP/crotonase"/>
    <property type="match status" value="1"/>
</dbReference>
<dbReference type="GO" id="GO:0006508">
    <property type="term" value="P:proteolysis"/>
    <property type="evidence" value="ECO:0007669"/>
    <property type="project" value="UniProtKB-KW"/>
</dbReference>
<reference evidence="9" key="1">
    <citation type="journal article" date="2014" name="Int. J. Syst. Evol. Microbiol.">
        <title>Complete genome sequence of Corynebacterium casei LMG S-19264T (=DSM 44701T), isolated from a smear-ripened cheese.</title>
        <authorList>
            <consortium name="US DOE Joint Genome Institute (JGI-PGF)"/>
            <person name="Walter F."/>
            <person name="Albersmeier A."/>
            <person name="Kalinowski J."/>
            <person name="Ruckert C."/>
        </authorList>
    </citation>
    <scope>NUCLEOTIDE SEQUENCE</scope>
    <source>
        <strain evidence="9">CGMCC 1.12919</strain>
    </source>
</reference>
<dbReference type="Gene3D" id="3.90.226.10">
    <property type="entry name" value="2-enoyl-CoA Hydratase, Chain A, domain 1"/>
    <property type="match status" value="1"/>
</dbReference>
<dbReference type="InterPro" id="IPR012340">
    <property type="entry name" value="NA-bd_OB-fold"/>
</dbReference>
<comment type="caution">
    <text evidence="9">The sequence shown here is derived from an EMBL/GenBank/DDBJ whole genome shotgun (WGS) entry which is preliminary data.</text>
</comment>
<dbReference type="CDD" id="cd07020">
    <property type="entry name" value="Clp_protease_NfeD_1"/>
    <property type="match status" value="1"/>
</dbReference>
<feature type="domain" description="NfeD1b N-terminal" evidence="8">
    <location>
        <begin position="59"/>
        <end position="162"/>
    </location>
</feature>
<dbReference type="PANTHER" id="PTHR33507:SF4">
    <property type="entry name" value="NODULATION COMPETITIVENESS PROTEIN NFED"/>
    <property type="match status" value="1"/>
</dbReference>
<protein>
    <submittedName>
        <fullName evidence="9">Serine protease</fullName>
    </submittedName>
</protein>
<dbReference type="Proteomes" id="UP000637002">
    <property type="component" value="Unassembled WGS sequence"/>
</dbReference>
<evidence type="ECO:0000256" key="2">
    <source>
        <dbReference type="ARBA" id="ARBA00022692"/>
    </source>
</evidence>
<dbReference type="InterPro" id="IPR056738">
    <property type="entry name" value="NfeD1b_N"/>
</dbReference>
<dbReference type="Pfam" id="PF24961">
    <property type="entry name" value="NfeD_membrane"/>
    <property type="match status" value="1"/>
</dbReference>
<dbReference type="InterPro" id="IPR056739">
    <property type="entry name" value="NfeD_membrane"/>
</dbReference>
<evidence type="ECO:0000256" key="4">
    <source>
        <dbReference type="ARBA" id="ARBA00023136"/>
    </source>
</evidence>
<evidence type="ECO:0000259" key="6">
    <source>
        <dbReference type="Pfam" id="PF01957"/>
    </source>
</evidence>
<proteinExistence type="predicted"/>
<dbReference type="GO" id="GO:0008233">
    <property type="term" value="F:peptidase activity"/>
    <property type="evidence" value="ECO:0007669"/>
    <property type="project" value="UniProtKB-KW"/>
</dbReference>
<dbReference type="SUPFAM" id="SSF141322">
    <property type="entry name" value="NfeD domain-like"/>
    <property type="match status" value="1"/>
</dbReference>
<evidence type="ECO:0000256" key="5">
    <source>
        <dbReference type="SAM" id="Phobius"/>
    </source>
</evidence>
<accession>A0A916U8Y6</accession>
<name>A0A916U8Y6_9HYPH</name>
<dbReference type="PANTHER" id="PTHR33507">
    <property type="entry name" value="INNER MEMBRANE PROTEIN YBBJ"/>
    <property type="match status" value="1"/>
</dbReference>
<dbReference type="AlphaFoldDB" id="A0A916U8Y6"/>
<keyword evidence="10" id="KW-1185">Reference proteome</keyword>
<keyword evidence="4 5" id="KW-0472">Membrane</keyword>
<evidence type="ECO:0000313" key="9">
    <source>
        <dbReference type="EMBL" id="GGC62424.1"/>
    </source>
</evidence>
<dbReference type="FunFam" id="3.90.226.10:FF:000089">
    <property type="entry name" value="Membrane-bound serine protease"/>
    <property type="match status" value="1"/>
</dbReference>
<dbReference type="Pfam" id="PF01957">
    <property type="entry name" value="NfeD"/>
    <property type="match status" value="1"/>
</dbReference>
<feature type="transmembrane region" description="Helical" evidence="5">
    <location>
        <begin position="282"/>
        <end position="299"/>
    </location>
</feature>
<keyword evidence="2 5" id="KW-0812">Transmembrane</keyword>
<evidence type="ECO:0000256" key="1">
    <source>
        <dbReference type="ARBA" id="ARBA00004141"/>
    </source>
</evidence>
<evidence type="ECO:0000313" key="10">
    <source>
        <dbReference type="Proteomes" id="UP000637002"/>
    </source>
</evidence>
<organism evidence="9 10">
    <name type="scientific">Chelatococcus reniformis</name>
    <dbReference type="NCBI Taxonomy" id="1494448"/>
    <lineage>
        <taxon>Bacteria</taxon>
        <taxon>Pseudomonadati</taxon>
        <taxon>Pseudomonadota</taxon>
        <taxon>Alphaproteobacteria</taxon>
        <taxon>Hyphomicrobiales</taxon>
        <taxon>Chelatococcaceae</taxon>
        <taxon>Chelatococcus</taxon>
    </lineage>
</organism>
<keyword evidence="3 5" id="KW-1133">Transmembrane helix</keyword>
<evidence type="ECO:0000259" key="8">
    <source>
        <dbReference type="Pfam" id="PF25145"/>
    </source>
</evidence>